<dbReference type="InterPro" id="IPR012223">
    <property type="entry name" value="TEII"/>
</dbReference>
<dbReference type="SUPFAM" id="SSF53474">
    <property type="entry name" value="alpha/beta-Hydrolases"/>
    <property type="match status" value="1"/>
</dbReference>
<comment type="similarity">
    <text evidence="1">Belongs to the thioesterase family.</text>
</comment>
<proteinExistence type="inferred from homology"/>
<gene>
    <name evidence="3" type="ORF">GCM10009839_91060</name>
</gene>
<keyword evidence="3" id="KW-0378">Hydrolase</keyword>
<dbReference type="Pfam" id="PF00975">
    <property type="entry name" value="Thioesterase"/>
    <property type="match status" value="1"/>
</dbReference>
<evidence type="ECO:0000313" key="3">
    <source>
        <dbReference type="EMBL" id="GAA2065248.1"/>
    </source>
</evidence>
<organism evidence="3 4">
    <name type="scientific">Catenulispora yoronensis</name>
    <dbReference type="NCBI Taxonomy" id="450799"/>
    <lineage>
        <taxon>Bacteria</taxon>
        <taxon>Bacillati</taxon>
        <taxon>Actinomycetota</taxon>
        <taxon>Actinomycetes</taxon>
        <taxon>Catenulisporales</taxon>
        <taxon>Catenulisporaceae</taxon>
        <taxon>Catenulispora</taxon>
    </lineage>
</organism>
<evidence type="ECO:0000256" key="1">
    <source>
        <dbReference type="ARBA" id="ARBA00007169"/>
    </source>
</evidence>
<evidence type="ECO:0000259" key="2">
    <source>
        <dbReference type="Pfam" id="PF00975"/>
    </source>
</evidence>
<dbReference type="InterPro" id="IPR001031">
    <property type="entry name" value="Thioesterase"/>
</dbReference>
<reference evidence="3 4" key="1">
    <citation type="journal article" date="2019" name="Int. J. Syst. Evol. Microbiol.">
        <title>The Global Catalogue of Microorganisms (GCM) 10K type strain sequencing project: providing services to taxonomists for standard genome sequencing and annotation.</title>
        <authorList>
            <consortium name="The Broad Institute Genomics Platform"/>
            <consortium name="The Broad Institute Genome Sequencing Center for Infectious Disease"/>
            <person name="Wu L."/>
            <person name="Ma J."/>
        </authorList>
    </citation>
    <scope>NUCLEOTIDE SEQUENCE [LARGE SCALE GENOMIC DNA]</scope>
    <source>
        <strain evidence="3 4">JCM 16014</strain>
    </source>
</reference>
<protein>
    <submittedName>
        <fullName evidence="3">Alpha/beta fold hydrolase</fullName>
    </submittedName>
</protein>
<evidence type="ECO:0000313" key="4">
    <source>
        <dbReference type="Proteomes" id="UP001500751"/>
    </source>
</evidence>
<dbReference type="PANTHER" id="PTHR11487">
    <property type="entry name" value="THIOESTERASE"/>
    <property type="match status" value="1"/>
</dbReference>
<name>A0ABN2VL81_9ACTN</name>
<dbReference type="GO" id="GO:0016787">
    <property type="term" value="F:hydrolase activity"/>
    <property type="evidence" value="ECO:0007669"/>
    <property type="project" value="UniProtKB-KW"/>
</dbReference>
<dbReference type="EMBL" id="BAAAQN010000101">
    <property type="protein sequence ID" value="GAA2065248.1"/>
    <property type="molecule type" value="Genomic_DNA"/>
</dbReference>
<dbReference type="PANTHER" id="PTHR11487:SF0">
    <property type="entry name" value="S-ACYL FATTY ACID SYNTHASE THIOESTERASE, MEDIUM CHAIN"/>
    <property type="match status" value="1"/>
</dbReference>
<sequence length="258" mass="27751">MTTMPLIGDLNRWLPVRPRVADDDALPLFCLPHAGGGASAFRSWQDGVPGTAVLPLQLPGRESRLRESPYQDMDSLVAVIATVVSTEAAGRPFALYGHSLGALVAFETVRALRRRGRPQPVHLFVSGCSAPSCPADDGPPVGGMAVPEVVQMLRRLGGTPEWLLADAGALETILPPFRADFSVKETYEYRAEPPLMVPITVLASTDDPRAPVEQQEMWLGETVGPVRQHTLAGGHFAVFEQGALTRSLLTEALAQWVG</sequence>
<dbReference type="Proteomes" id="UP001500751">
    <property type="component" value="Unassembled WGS sequence"/>
</dbReference>
<accession>A0ABN2VL81</accession>
<dbReference type="Gene3D" id="3.40.50.1820">
    <property type="entry name" value="alpha/beta hydrolase"/>
    <property type="match status" value="1"/>
</dbReference>
<feature type="domain" description="Thioesterase" evidence="2">
    <location>
        <begin position="27"/>
        <end position="240"/>
    </location>
</feature>
<keyword evidence="4" id="KW-1185">Reference proteome</keyword>
<dbReference type="InterPro" id="IPR029058">
    <property type="entry name" value="AB_hydrolase_fold"/>
</dbReference>
<comment type="caution">
    <text evidence="3">The sequence shown here is derived from an EMBL/GenBank/DDBJ whole genome shotgun (WGS) entry which is preliminary data.</text>
</comment>